<feature type="compositionally biased region" description="Basic and acidic residues" evidence="1">
    <location>
        <begin position="1"/>
        <end position="11"/>
    </location>
</feature>
<protein>
    <recommendedName>
        <fullName evidence="2">Retrovirus-related Pol polyprotein from transposon TNT 1-94-like beta-barrel domain-containing protein</fullName>
    </recommendedName>
</protein>
<organism evidence="4">
    <name type="scientific">Arthroderma gypseum (strain ATCC MYA-4604 / CBS 118893)</name>
    <name type="common">Microsporum gypseum</name>
    <dbReference type="NCBI Taxonomy" id="535722"/>
    <lineage>
        <taxon>Eukaryota</taxon>
        <taxon>Fungi</taxon>
        <taxon>Dikarya</taxon>
        <taxon>Ascomycota</taxon>
        <taxon>Pezizomycotina</taxon>
        <taxon>Eurotiomycetes</taxon>
        <taxon>Eurotiomycetidae</taxon>
        <taxon>Onygenales</taxon>
        <taxon>Arthrodermataceae</taxon>
        <taxon>Nannizzia</taxon>
    </lineage>
</organism>
<accession>E4UPM1</accession>
<dbReference type="InterPro" id="IPR054722">
    <property type="entry name" value="PolX-like_BBD"/>
</dbReference>
<feature type="domain" description="Retrovirus-related Pol polyprotein from transposon TNT 1-94-like beta-barrel" evidence="2">
    <location>
        <begin position="57"/>
        <end position="119"/>
    </location>
</feature>
<dbReference type="OrthoDB" id="4232400at2759"/>
<dbReference type="OMA" id="CNGISIF"/>
<evidence type="ECO:0000259" key="2">
    <source>
        <dbReference type="Pfam" id="PF22936"/>
    </source>
</evidence>
<sequence length="197" mass="22528">MGEIGEYWRDNRQHKKRKREQRENNPRGHKKHKREHGANNPPRQRCFDWMVTSGVNYAKNRSSFKAYQHINPVTLESGTGVRVIGMGTVELKVPRSPDNQEVNTLVLDGVLHIPEAICNGFNPRVLGGSTSFGEPLQSYDENRRPTYYATQFCGLWRLVLDGNPQGESRLAEARRDGSVMLSLSLFISEEDEARLFE</sequence>
<reference evidence="4" key="1">
    <citation type="journal article" date="2012" name="MBio">
        <title>Comparative genome analysis of Trichophyton rubrum and related dermatophytes reveals candidate genes involved in infection.</title>
        <authorList>
            <person name="Martinez D.A."/>
            <person name="Oliver B.G."/>
            <person name="Graeser Y."/>
            <person name="Goldberg J.M."/>
            <person name="Li W."/>
            <person name="Martinez-Rossi N.M."/>
            <person name="Monod M."/>
            <person name="Shelest E."/>
            <person name="Barton R.C."/>
            <person name="Birch E."/>
            <person name="Brakhage A.A."/>
            <person name="Chen Z."/>
            <person name="Gurr S.J."/>
            <person name="Heiman D."/>
            <person name="Heitman J."/>
            <person name="Kosti I."/>
            <person name="Rossi A."/>
            <person name="Saif S."/>
            <person name="Samalova M."/>
            <person name="Saunders C.W."/>
            <person name="Shea T."/>
            <person name="Summerbell R.C."/>
            <person name="Xu J."/>
            <person name="Young S."/>
            <person name="Zeng Q."/>
            <person name="Birren B.W."/>
            <person name="Cuomo C.A."/>
            <person name="White T.C."/>
        </authorList>
    </citation>
    <scope>NUCLEOTIDE SEQUENCE [LARGE SCALE GENOMIC DNA]</scope>
    <source>
        <strain evidence="4">ATCC MYA-4604 / CBS 118893</strain>
    </source>
</reference>
<evidence type="ECO:0000313" key="4">
    <source>
        <dbReference type="Proteomes" id="UP000002669"/>
    </source>
</evidence>
<dbReference type="PANTHER" id="PTHR40628:SF1">
    <property type="entry name" value="CHROMO DOMAIN-CONTAINING PROTEIN"/>
    <property type="match status" value="1"/>
</dbReference>
<feature type="region of interest" description="Disordered" evidence="1">
    <location>
        <begin position="1"/>
        <end position="45"/>
    </location>
</feature>
<dbReference type="GeneID" id="10029837"/>
<keyword evidence="4" id="KW-1185">Reference proteome</keyword>
<dbReference type="Pfam" id="PF22936">
    <property type="entry name" value="Pol_BBD"/>
    <property type="match status" value="1"/>
</dbReference>
<evidence type="ECO:0000313" key="3">
    <source>
        <dbReference type="EMBL" id="EFQ99058.1"/>
    </source>
</evidence>
<name>E4UPM1_ARTGP</name>
<proteinExistence type="predicted"/>
<dbReference type="HOGENOM" id="CLU_098702_0_0_1"/>
<dbReference type="PANTHER" id="PTHR40628">
    <property type="entry name" value="CHROMO DOMAIN-CONTAINING PROTEIN"/>
    <property type="match status" value="1"/>
</dbReference>
<dbReference type="EMBL" id="DS989823">
    <property type="protein sequence ID" value="EFQ99058.1"/>
    <property type="molecule type" value="Genomic_DNA"/>
</dbReference>
<dbReference type="VEuPathDB" id="FungiDB:MGYG_02071"/>
<evidence type="ECO:0000256" key="1">
    <source>
        <dbReference type="SAM" id="MobiDB-lite"/>
    </source>
</evidence>
<gene>
    <name evidence="3" type="ORF">MGYG_02071</name>
</gene>
<dbReference type="AlphaFoldDB" id="E4UPM1"/>
<dbReference type="Proteomes" id="UP000002669">
    <property type="component" value="Unassembled WGS sequence"/>
</dbReference>
<dbReference type="RefSeq" id="XP_003174541.1">
    <property type="nucleotide sequence ID" value="XM_003174493.1"/>
</dbReference>
<dbReference type="eggNOG" id="ENOG502SZ82">
    <property type="taxonomic scope" value="Eukaryota"/>
</dbReference>
<dbReference type="InParanoid" id="E4UPM1"/>